<comment type="caution">
    <text evidence="10">The sequence shown here is derived from an EMBL/GenBank/DDBJ whole genome shotgun (WGS) entry which is preliminary data.</text>
</comment>
<keyword evidence="5 8" id="KW-0812">Transmembrane</keyword>
<keyword evidence="4" id="KW-1003">Cell membrane</keyword>
<evidence type="ECO:0000256" key="6">
    <source>
        <dbReference type="ARBA" id="ARBA00022989"/>
    </source>
</evidence>
<evidence type="ECO:0000256" key="4">
    <source>
        <dbReference type="ARBA" id="ARBA00022475"/>
    </source>
</evidence>
<evidence type="ECO:0000256" key="7">
    <source>
        <dbReference type="ARBA" id="ARBA00023136"/>
    </source>
</evidence>
<evidence type="ECO:0000313" key="10">
    <source>
        <dbReference type="EMBL" id="GLR67849.1"/>
    </source>
</evidence>
<protein>
    <submittedName>
        <fullName evidence="10">Arsenic transporter</fullName>
    </submittedName>
</protein>
<feature type="transmembrane region" description="Helical" evidence="8">
    <location>
        <begin position="364"/>
        <end position="383"/>
    </location>
</feature>
<comment type="similarity">
    <text evidence="2">Belongs to the CitM (TC 2.A.11) transporter family.</text>
</comment>
<evidence type="ECO:0000256" key="2">
    <source>
        <dbReference type="ARBA" id="ARBA00009843"/>
    </source>
</evidence>
<feature type="transmembrane region" description="Helical" evidence="8">
    <location>
        <begin position="7"/>
        <end position="28"/>
    </location>
</feature>
<comment type="subcellular location">
    <subcellularLocation>
        <location evidence="1">Cell membrane</location>
        <topology evidence="1">Multi-pass membrane protein</topology>
    </subcellularLocation>
</comment>
<keyword evidence="6 8" id="KW-1133">Transmembrane helix</keyword>
<dbReference type="Proteomes" id="UP001156641">
    <property type="component" value="Unassembled WGS sequence"/>
</dbReference>
<dbReference type="InterPro" id="IPR004680">
    <property type="entry name" value="Cit_transptr-like_dom"/>
</dbReference>
<keyword evidence="3" id="KW-0813">Transport</keyword>
<dbReference type="InterPro" id="IPR000802">
    <property type="entry name" value="Arsenical_pump_ArsB"/>
</dbReference>
<feature type="transmembrane region" description="Helical" evidence="8">
    <location>
        <begin position="34"/>
        <end position="53"/>
    </location>
</feature>
<evidence type="ECO:0000256" key="5">
    <source>
        <dbReference type="ARBA" id="ARBA00022692"/>
    </source>
</evidence>
<dbReference type="Pfam" id="PF03600">
    <property type="entry name" value="CitMHS"/>
    <property type="match status" value="1"/>
</dbReference>
<evidence type="ECO:0000256" key="1">
    <source>
        <dbReference type="ARBA" id="ARBA00004651"/>
    </source>
</evidence>
<feature type="transmembrane region" description="Helical" evidence="8">
    <location>
        <begin position="182"/>
        <end position="202"/>
    </location>
</feature>
<reference evidence="11" key="1">
    <citation type="journal article" date="2019" name="Int. J. Syst. Evol. Microbiol.">
        <title>The Global Catalogue of Microorganisms (GCM) 10K type strain sequencing project: providing services to taxonomists for standard genome sequencing and annotation.</title>
        <authorList>
            <consortium name="The Broad Institute Genomics Platform"/>
            <consortium name="The Broad Institute Genome Sequencing Center for Infectious Disease"/>
            <person name="Wu L."/>
            <person name="Ma J."/>
        </authorList>
    </citation>
    <scope>NUCLEOTIDE SEQUENCE [LARGE SCALE GENOMIC DNA]</scope>
    <source>
        <strain evidence="11">NBRC 112502</strain>
    </source>
</reference>
<feature type="transmembrane region" description="Helical" evidence="8">
    <location>
        <begin position="279"/>
        <end position="297"/>
    </location>
</feature>
<feature type="transmembrane region" description="Helical" evidence="8">
    <location>
        <begin position="249"/>
        <end position="267"/>
    </location>
</feature>
<dbReference type="PANTHER" id="PTHR43302">
    <property type="entry name" value="TRANSPORTER ARSB-RELATED"/>
    <property type="match status" value="1"/>
</dbReference>
<keyword evidence="7 8" id="KW-0472">Membrane</keyword>
<organism evidence="10 11">
    <name type="scientific">Acidocella aquatica</name>
    <dbReference type="NCBI Taxonomy" id="1922313"/>
    <lineage>
        <taxon>Bacteria</taxon>
        <taxon>Pseudomonadati</taxon>
        <taxon>Pseudomonadota</taxon>
        <taxon>Alphaproteobacteria</taxon>
        <taxon>Acetobacterales</taxon>
        <taxon>Acidocellaceae</taxon>
        <taxon>Acidocella</taxon>
    </lineage>
</organism>
<dbReference type="PRINTS" id="PR00758">
    <property type="entry name" value="ARSENICPUMP"/>
</dbReference>
<gene>
    <name evidence="10" type="primary">arsB</name>
    <name evidence="10" type="ORF">GCM10010909_25300</name>
</gene>
<keyword evidence="11" id="KW-1185">Reference proteome</keyword>
<evidence type="ECO:0000256" key="8">
    <source>
        <dbReference type="SAM" id="Phobius"/>
    </source>
</evidence>
<proteinExistence type="inferred from homology"/>
<feature type="transmembrane region" description="Helical" evidence="8">
    <location>
        <begin position="65"/>
        <end position="92"/>
    </location>
</feature>
<feature type="transmembrane region" description="Helical" evidence="8">
    <location>
        <begin position="143"/>
        <end position="162"/>
    </location>
</feature>
<feature type="domain" description="Citrate transporter-like" evidence="9">
    <location>
        <begin position="27"/>
        <end position="354"/>
    </location>
</feature>
<feature type="transmembrane region" description="Helical" evidence="8">
    <location>
        <begin position="223"/>
        <end position="243"/>
    </location>
</feature>
<name>A0ABQ6A6N7_9PROT</name>
<feature type="transmembrane region" description="Helical" evidence="8">
    <location>
        <begin position="395"/>
        <end position="417"/>
    </location>
</feature>
<dbReference type="PANTHER" id="PTHR43302:SF5">
    <property type="entry name" value="TRANSPORTER ARSB-RELATED"/>
    <property type="match status" value="1"/>
</dbReference>
<dbReference type="EMBL" id="BSOS01000069">
    <property type="protein sequence ID" value="GLR67849.1"/>
    <property type="molecule type" value="Genomic_DNA"/>
</dbReference>
<feature type="transmembrane region" description="Helical" evidence="8">
    <location>
        <begin position="104"/>
        <end position="131"/>
    </location>
</feature>
<accession>A0ABQ6A6N7</accession>
<evidence type="ECO:0000313" key="11">
    <source>
        <dbReference type="Proteomes" id="UP001156641"/>
    </source>
</evidence>
<evidence type="ECO:0000259" key="9">
    <source>
        <dbReference type="Pfam" id="PF03600"/>
    </source>
</evidence>
<evidence type="ECO:0000256" key="3">
    <source>
        <dbReference type="ARBA" id="ARBA00022448"/>
    </source>
</evidence>
<sequence>MRGGMAVTAWVIWGVVALGVGGVILRPWGVREVVPALAGALALVVFGLLPVGAALRGVAQGTDVYLFLTGMMILAELAADQGLFAWAAGWVAQRAGGSAARLFAMIYGMAVVITAFLSNDATAVVFTPAVAAMARAVEAKQPLPFLLICAFVANAASFVLPISNPANLVVYGAALPPLLGWVRQFGLASVVAIGATFLLLRFTQRRALAQPIMAQAHRPELSAGGRHAGLGIAGTAVVLMGASAWGVPLGLPTLLCGLGTAAVVLLPARLAPWPMVKNISWDVLPLVAGLFVMVAALDRTGLVGALAAALRQAGGAAGWRAGLGLGVLVNLVNNLPAGLLAGHALAQAQLAPQVSAAALVGIDLGPNLSVTGSLATILWLTALRRAGLHVSAWQFLRIGLVVMPLALLATVAVVALYP</sequence>